<sequence>MLLAVEGGRFFSSSASGYRNGLNLLFLGQKKEEKPMRVSPWNQYHLVDQGPRSDLQLAANKNRCACGSAAFTCFGCATTGPDSPSVRPTQHQQDVRSSSQLEKVEECSRVTNLMEGDGNTNGVNVTGLKKQAPTVTVNDSDDVEPEPVRQSARRSVHWTDVTGGELCEVREFEPSENSDSDDEFENSSGKTCACTIM</sequence>
<dbReference type="OrthoDB" id="1875894at2759"/>
<dbReference type="PANTHER" id="PTHR33401:SF3">
    <property type="entry name" value="LOW AFFINITY POTASSIUM TRANSPORT SYSTEM PROTEIN"/>
    <property type="match status" value="1"/>
</dbReference>
<accession>A0A5N6N7D5</accession>
<evidence type="ECO:0000313" key="3">
    <source>
        <dbReference type="Proteomes" id="UP000326396"/>
    </source>
</evidence>
<feature type="region of interest" description="Disordered" evidence="1">
    <location>
        <begin position="81"/>
        <end position="102"/>
    </location>
</feature>
<evidence type="ECO:0000256" key="1">
    <source>
        <dbReference type="SAM" id="MobiDB-lite"/>
    </source>
</evidence>
<dbReference type="AlphaFoldDB" id="A0A5N6N7D5"/>
<proteinExistence type="predicted"/>
<name>A0A5N6N7D5_9ASTR</name>
<organism evidence="2 3">
    <name type="scientific">Mikania micrantha</name>
    <name type="common">bitter vine</name>
    <dbReference type="NCBI Taxonomy" id="192012"/>
    <lineage>
        <taxon>Eukaryota</taxon>
        <taxon>Viridiplantae</taxon>
        <taxon>Streptophyta</taxon>
        <taxon>Embryophyta</taxon>
        <taxon>Tracheophyta</taxon>
        <taxon>Spermatophyta</taxon>
        <taxon>Magnoliopsida</taxon>
        <taxon>eudicotyledons</taxon>
        <taxon>Gunneridae</taxon>
        <taxon>Pentapetalae</taxon>
        <taxon>asterids</taxon>
        <taxon>campanulids</taxon>
        <taxon>Asterales</taxon>
        <taxon>Asteraceae</taxon>
        <taxon>Asteroideae</taxon>
        <taxon>Heliantheae alliance</taxon>
        <taxon>Eupatorieae</taxon>
        <taxon>Mikania</taxon>
    </lineage>
</organism>
<evidence type="ECO:0000313" key="2">
    <source>
        <dbReference type="EMBL" id="KAD4386209.1"/>
    </source>
</evidence>
<protein>
    <submittedName>
        <fullName evidence="2">Uncharacterized protein</fullName>
    </submittedName>
</protein>
<dbReference type="Proteomes" id="UP000326396">
    <property type="component" value="Linkage Group LG3"/>
</dbReference>
<dbReference type="PANTHER" id="PTHR33401">
    <property type="entry name" value="LIGHT-HARVESTING COMPLEX-LIKE PROTEIN OHP2, CHLOROPLASTIC"/>
    <property type="match status" value="1"/>
</dbReference>
<dbReference type="EMBL" id="SZYD01000013">
    <property type="protein sequence ID" value="KAD4386209.1"/>
    <property type="molecule type" value="Genomic_DNA"/>
</dbReference>
<keyword evidence="3" id="KW-1185">Reference proteome</keyword>
<feature type="compositionally biased region" description="Polar residues" evidence="1">
    <location>
        <begin position="81"/>
        <end position="101"/>
    </location>
</feature>
<comment type="caution">
    <text evidence="2">The sequence shown here is derived from an EMBL/GenBank/DDBJ whole genome shotgun (WGS) entry which is preliminary data.</text>
</comment>
<feature type="compositionally biased region" description="Acidic residues" evidence="1">
    <location>
        <begin position="174"/>
        <end position="185"/>
    </location>
</feature>
<reference evidence="2 3" key="1">
    <citation type="submission" date="2019-05" db="EMBL/GenBank/DDBJ databases">
        <title>Mikania micrantha, genome provides insights into the molecular mechanism of rapid growth.</title>
        <authorList>
            <person name="Liu B."/>
        </authorList>
    </citation>
    <scope>NUCLEOTIDE SEQUENCE [LARGE SCALE GENOMIC DNA]</scope>
    <source>
        <strain evidence="2">NLD-2019</strain>
        <tissue evidence="2">Leaf</tissue>
    </source>
</reference>
<feature type="region of interest" description="Disordered" evidence="1">
    <location>
        <begin position="171"/>
        <end position="191"/>
    </location>
</feature>
<gene>
    <name evidence="2" type="ORF">E3N88_26378</name>
</gene>